<dbReference type="InterPro" id="IPR036390">
    <property type="entry name" value="WH_DNA-bd_sf"/>
</dbReference>
<dbReference type="Gene3D" id="1.20.120.530">
    <property type="entry name" value="GntR ligand-binding domain-like"/>
    <property type="match status" value="1"/>
</dbReference>
<organism evidence="6 7">
    <name type="scientific">Cellulomonas oligotrophica</name>
    <dbReference type="NCBI Taxonomy" id="931536"/>
    <lineage>
        <taxon>Bacteria</taxon>
        <taxon>Bacillati</taxon>
        <taxon>Actinomycetota</taxon>
        <taxon>Actinomycetes</taxon>
        <taxon>Micrococcales</taxon>
        <taxon>Cellulomonadaceae</taxon>
        <taxon>Cellulomonas</taxon>
    </lineage>
</organism>
<reference evidence="5 8" key="2">
    <citation type="submission" date="2021-01" db="EMBL/GenBank/DDBJ databases">
        <title>Whole genome shotgun sequence of Cellulomonas oligotrophica NBRC 109435.</title>
        <authorList>
            <person name="Komaki H."/>
            <person name="Tamura T."/>
        </authorList>
    </citation>
    <scope>NUCLEOTIDE SEQUENCE [LARGE SCALE GENOMIC DNA]</scope>
    <source>
        <strain evidence="5 8">NBRC 109435</strain>
    </source>
</reference>
<dbReference type="Pfam" id="PF07729">
    <property type="entry name" value="FCD"/>
    <property type="match status" value="1"/>
</dbReference>
<dbReference type="SUPFAM" id="SSF46785">
    <property type="entry name" value="Winged helix' DNA-binding domain"/>
    <property type="match status" value="1"/>
</dbReference>
<dbReference type="EMBL" id="BONN01000003">
    <property type="protein sequence ID" value="GIG32428.1"/>
    <property type="molecule type" value="Genomic_DNA"/>
</dbReference>
<dbReference type="Proteomes" id="UP000577956">
    <property type="component" value="Unassembled WGS sequence"/>
</dbReference>
<keyword evidence="2 6" id="KW-0238">DNA-binding</keyword>
<evidence type="ECO:0000313" key="7">
    <source>
        <dbReference type="Proteomes" id="UP000577956"/>
    </source>
</evidence>
<dbReference type="GO" id="GO:0003700">
    <property type="term" value="F:DNA-binding transcription factor activity"/>
    <property type="evidence" value="ECO:0007669"/>
    <property type="project" value="InterPro"/>
</dbReference>
<dbReference type="GO" id="GO:0003677">
    <property type="term" value="F:DNA binding"/>
    <property type="evidence" value="ECO:0007669"/>
    <property type="project" value="UniProtKB-KW"/>
</dbReference>
<feature type="domain" description="HTH gntR-type" evidence="4">
    <location>
        <begin position="8"/>
        <end position="75"/>
    </location>
</feature>
<dbReference type="Pfam" id="PF00392">
    <property type="entry name" value="GntR"/>
    <property type="match status" value="1"/>
</dbReference>
<keyword evidence="1" id="KW-0805">Transcription regulation</keyword>
<dbReference type="InterPro" id="IPR000524">
    <property type="entry name" value="Tscrpt_reg_HTH_GntR"/>
</dbReference>
<keyword evidence="3" id="KW-0804">Transcription</keyword>
<name>A0A7Y9FG99_9CELL</name>
<dbReference type="PANTHER" id="PTHR43537">
    <property type="entry name" value="TRANSCRIPTIONAL REGULATOR, GNTR FAMILY"/>
    <property type="match status" value="1"/>
</dbReference>
<evidence type="ECO:0000313" key="8">
    <source>
        <dbReference type="Proteomes" id="UP000618382"/>
    </source>
</evidence>
<gene>
    <name evidence="6" type="ORF">BKA21_002335</name>
    <name evidence="5" type="ORF">Col01nite_15870</name>
</gene>
<sequence length="206" mass="22161">MPTAARKPLLREVATERLRDAIVAGELAPGEVVKDAQLAQRLGMTVAPVRDALARLADEGLVESKPQSHTRVTPLVLRTVRDALAVLQVVHELVAREAADLVTEADLTAMRTANARFRAAAAADDVEAAVAADDELHGVLVDRCGNRAARATIARWTPLVRRIERRRFTPTHGAESADRHDELIAACAAHDPDAAAAITRTIWASI</sequence>
<protein>
    <submittedName>
        <fullName evidence="5 6">GntR family transcriptional regulator</fullName>
    </submittedName>
</protein>
<dbReference type="SMART" id="SM00345">
    <property type="entry name" value="HTH_GNTR"/>
    <property type="match status" value="1"/>
</dbReference>
<evidence type="ECO:0000256" key="2">
    <source>
        <dbReference type="ARBA" id="ARBA00023125"/>
    </source>
</evidence>
<reference evidence="6 7" key="1">
    <citation type="submission" date="2020-07" db="EMBL/GenBank/DDBJ databases">
        <title>Sequencing the genomes of 1000 actinobacteria strains.</title>
        <authorList>
            <person name="Klenk H.-P."/>
        </authorList>
    </citation>
    <scope>NUCLEOTIDE SEQUENCE [LARGE SCALE GENOMIC DNA]</scope>
    <source>
        <strain evidence="6 7">DSM 24482</strain>
    </source>
</reference>
<dbReference type="InterPro" id="IPR008920">
    <property type="entry name" value="TF_FadR/GntR_C"/>
</dbReference>
<dbReference type="InterPro" id="IPR011711">
    <property type="entry name" value="GntR_C"/>
</dbReference>
<dbReference type="InterPro" id="IPR036388">
    <property type="entry name" value="WH-like_DNA-bd_sf"/>
</dbReference>
<dbReference type="Proteomes" id="UP000618382">
    <property type="component" value="Unassembled WGS sequence"/>
</dbReference>
<comment type="caution">
    <text evidence="6">The sequence shown here is derived from an EMBL/GenBank/DDBJ whole genome shotgun (WGS) entry which is preliminary data.</text>
</comment>
<evidence type="ECO:0000256" key="1">
    <source>
        <dbReference type="ARBA" id="ARBA00023015"/>
    </source>
</evidence>
<keyword evidence="8" id="KW-1185">Reference proteome</keyword>
<proteinExistence type="predicted"/>
<dbReference type="PANTHER" id="PTHR43537:SF5">
    <property type="entry name" value="UXU OPERON TRANSCRIPTIONAL REGULATOR"/>
    <property type="match status" value="1"/>
</dbReference>
<evidence type="ECO:0000313" key="5">
    <source>
        <dbReference type="EMBL" id="GIG32428.1"/>
    </source>
</evidence>
<evidence type="ECO:0000256" key="3">
    <source>
        <dbReference type="ARBA" id="ARBA00023163"/>
    </source>
</evidence>
<dbReference type="RefSeq" id="WP_140459298.1">
    <property type="nucleotide sequence ID" value="NZ_BAABFI010000001.1"/>
</dbReference>
<dbReference type="Gene3D" id="1.10.10.10">
    <property type="entry name" value="Winged helix-like DNA-binding domain superfamily/Winged helix DNA-binding domain"/>
    <property type="match status" value="1"/>
</dbReference>
<dbReference type="EMBL" id="JACCBK010000001">
    <property type="protein sequence ID" value="NYD86786.1"/>
    <property type="molecule type" value="Genomic_DNA"/>
</dbReference>
<dbReference type="PROSITE" id="PS50949">
    <property type="entry name" value="HTH_GNTR"/>
    <property type="match status" value="1"/>
</dbReference>
<dbReference type="AlphaFoldDB" id="A0A7Y9FG99"/>
<evidence type="ECO:0000313" key="6">
    <source>
        <dbReference type="EMBL" id="NYD86786.1"/>
    </source>
</evidence>
<evidence type="ECO:0000259" key="4">
    <source>
        <dbReference type="PROSITE" id="PS50949"/>
    </source>
</evidence>
<dbReference type="SMART" id="SM00895">
    <property type="entry name" value="FCD"/>
    <property type="match status" value="1"/>
</dbReference>
<dbReference type="SUPFAM" id="SSF48008">
    <property type="entry name" value="GntR ligand-binding domain-like"/>
    <property type="match status" value="1"/>
</dbReference>
<accession>A0A7Y9FG99</accession>